<dbReference type="AlphaFoldDB" id="F2AN23"/>
<dbReference type="PATRIC" id="fig|991778.3.peg.1139"/>
<reference evidence="2 3" key="1">
    <citation type="journal article" date="2013" name="Mar. Genomics">
        <title>Expression of sulfatases in Rhodopirellula baltica and the diversity of sulfatases in the genus Rhodopirellula.</title>
        <authorList>
            <person name="Wegner C.E."/>
            <person name="Richter-Heitmann T."/>
            <person name="Klindworth A."/>
            <person name="Klockow C."/>
            <person name="Richter M."/>
            <person name="Achstetter T."/>
            <person name="Glockner F.O."/>
            <person name="Harder J."/>
        </authorList>
    </citation>
    <scope>NUCLEOTIDE SEQUENCE [LARGE SCALE GENOMIC DNA]</scope>
    <source>
        <strain evidence="2 3">WH47</strain>
    </source>
</reference>
<feature type="compositionally biased region" description="Low complexity" evidence="1">
    <location>
        <begin position="280"/>
        <end position="300"/>
    </location>
</feature>
<sequence length="432" mass="45973">MSATNRAKLITKLQTALKKHYDVAPATPSRPLLEHALYACLLEDCPADLADEGLAKLEQDYFDWNEVRVTTVTELAAVLSSLPDPNKAAQRLKSILQAIFEEFYSFDLDHLKKENLGKAVAKFEGMSSMTPFVLSYIIQHGLGGHSIPIDYSAMVVMLVTGIASQAEASDGRVPGLERAVPKSKGVEFAALMHQPAVALLMDPKDKNARTFLESVAKGSSKELDEWLTSKEAAIKRVKARKKEEREAAKQEAEAEAAEEAEAKSAVLVKRSAKKGSRVTKSSVQQKSAAEQAAESQARLAAEAKKAEAKAAASSKSTKKKATTDKSSSSAKSSTSGTAKKSSKTSASKTASKSTETTKSTGKKSSKTSTTKKAPAKKSGSNAKPSSSAKEAAPKKSAKKKSTTTSKSTSTDSSSSAAGKKATNRKLTKRKPR</sequence>
<organism evidence="2 3">
    <name type="scientific">Rhodopirellula baltica WH47</name>
    <dbReference type="NCBI Taxonomy" id="991778"/>
    <lineage>
        <taxon>Bacteria</taxon>
        <taxon>Pseudomonadati</taxon>
        <taxon>Planctomycetota</taxon>
        <taxon>Planctomycetia</taxon>
        <taxon>Pirellulales</taxon>
        <taxon>Pirellulaceae</taxon>
        <taxon>Rhodopirellula</taxon>
    </lineage>
</organism>
<dbReference type="InterPro" id="IPR023170">
    <property type="entry name" value="HhH_base_excis_C"/>
</dbReference>
<dbReference type="EMBL" id="AFAR01000061">
    <property type="protein sequence ID" value="EGF28952.1"/>
    <property type="molecule type" value="Genomic_DNA"/>
</dbReference>
<evidence type="ECO:0000313" key="3">
    <source>
        <dbReference type="Proteomes" id="UP000006222"/>
    </source>
</evidence>
<feature type="compositionally biased region" description="Low complexity" evidence="1">
    <location>
        <begin position="324"/>
        <end position="359"/>
    </location>
</feature>
<feature type="compositionally biased region" description="Basic residues" evidence="1">
    <location>
        <begin position="421"/>
        <end position="432"/>
    </location>
</feature>
<gene>
    <name evidence="2" type="ORF">RBWH47_03538</name>
</gene>
<proteinExistence type="predicted"/>
<name>F2AN23_RHOBT</name>
<feature type="region of interest" description="Disordered" evidence="1">
    <location>
        <begin position="255"/>
        <end position="432"/>
    </location>
</feature>
<dbReference type="Gene3D" id="1.10.340.30">
    <property type="entry name" value="Hypothetical protein, domain 2"/>
    <property type="match status" value="1"/>
</dbReference>
<evidence type="ECO:0000313" key="2">
    <source>
        <dbReference type="EMBL" id="EGF28952.1"/>
    </source>
</evidence>
<dbReference type="Proteomes" id="UP000006222">
    <property type="component" value="Unassembled WGS sequence"/>
</dbReference>
<comment type="caution">
    <text evidence="2">The sequence shown here is derived from an EMBL/GenBank/DDBJ whole genome shotgun (WGS) entry which is preliminary data.</text>
</comment>
<feature type="compositionally biased region" description="Low complexity" evidence="1">
    <location>
        <begin position="402"/>
        <end position="420"/>
    </location>
</feature>
<feature type="compositionally biased region" description="Low complexity" evidence="1">
    <location>
        <begin position="366"/>
        <end position="390"/>
    </location>
</feature>
<evidence type="ECO:0000256" key="1">
    <source>
        <dbReference type="SAM" id="MobiDB-lite"/>
    </source>
</evidence>
<accession>F2AN23</accession>
<protein>
    <submittedName>
        <fullName evidence="2">Uncharacterized protein</fullName>
    </submittedName>
</protein>
<dbReference type="Gene3D" id="1.10.1670.10">
    <property type="entry name" value="Helix-hairpin-Helix base-excision DNA repair enzymes (C-terminal)"/>
    <property type="match status" value="1"/>
</dbReference>
<dbReference type="RefSeq" id="WP_007325040.1">
    <property type="nucleotide sequence ID" value="NZ_AFAR01000061.1"/>
</dbReference>